<dbReference type="VEuPathDB" id="FungiDB:JI435_155950"/>
<reference evidence="3" key="1">
    <citation type="journal article" date="2021" name="BMC Genomics">
        <title>Chromosome-level genome assembly and manually-curated proteome of model necrotroph Parastagonospora nodorum Sn15 reveals a genome-wide trove of candidate effector homologs, and redundancy of virulence-related functions within an accessory chromosome.</title>
        <authorList>
            <person name="Bertazzoni S."/>
            <person name="Jones D.A.B."/>
            <person name="Phan H.T."/>
            <person name="Tan K.-C."/>
            <person name="Hane J.K."/>
        </authorList>
    </citation>
    <scope>NUCLEOTIDE SEQUENCE [LARGE SCALE GENOMIC DNA]</scope>
    <source>
        <strain evidence="3">SN15 / ATCC MYA-4574 / FGSC 10173)</strain>
    </source>
</reference>
<dbReference type="KEGG" id="pno:SNOG_15595"/>
<accession>A0A7U2EW65</accession>
<proteinExistence type="predicted"/>
<keyword evidence="3" id="KW-1185">Reference proteome</keyword>
<feature type="compositionally biased region" description="Polar residues" evidence="1">
    <location>
        <begin position="403"/>
        <end position="418"/>
    </location>
</feature>
<feature type="compositionally biased region" description="Low complexity" evidence="1">
    <location>
        <begin position="89"/>
        <end position="107"/>
    </location>
</feature>
<feature type="region of interest" description="Disordered" evidence="1">
    <location>
        <begin position="250"/>
        <end position="275"/>
    </location>
</feature>
<dbReference type="RefSeq" id="XP_001805740.1">
    <property type="nucleotide sequence ID" value="XM_001805688.1"/>
</dbReference>
<organism evidence="2 3">
    <name type="scientific">Phaeosphaeria nodorum (strain SN15 / ATCC MYA-4574 / FGSC 10173)</name>
    <name type="common">Glume blotch fungus</name>
    <name type="synonym">Parastagonospora nodorum</name>
    <dbReference type="NCBI Taxonomy" id="321614"/>
    <lineage>
        <taxon>Eukaryota</taxon>
        <taxon>Fungi</taxon>
        <taxon>Dikarya</taxon>
        <taxon>Ascomycota</taxon>
        <taxon>Pezizomycotina</taxon>
        <taxon>Dothideomycetes</taxon>
        <taxon>Pleosporomycetidae</taxon>
        <taxon>Pleosporales</taxon>
        <taxon>Pleosporineae</taxon>
        <taxon>Phaeosphaeriaceae</taxon>
        <taxon>Parastagonospora</taxon>
    </lineage>
</organism>
<dbReference type="Proteomes" id="UP000663193">
    <property type="component" value="Chromosome 4"/>
</dbReference>
<evidence type="ECO:0000313" key="2">
    <source>
        <dbReference type="EMBL" id="QRC93906.1"/>
    </source>
</evidence>
<name>A0A7U2EW65_PHANO</name>
<evidence type="ECO:0000313" key="3">
    <source>
        <dbReference type="Proteomes" id="UP000663193"/>
    </source>
</evidence>
<evidence type="ECO:0000256" key="1">
    <source>
        <dbReference type="SAM" id="MobiDB-lite"/>
    </source>
</evidence>
<sequence>MGMLRKKLPKKPLCRPLDQMDLDCTKAQVQKVHKEALKTAATADRIMRAKGARSLERRSKWAHRRANPDKNATPPLPPDTNPSADPNFSFVSSLKAKSSSNPSASQSSKPWWRRIFKFRRSSEKSCEPMFSSPTRAHSIQEPVIPLCVSCSQAANLVRPEPRSATLEAPEEGAHSPKYWMDYEKRTAQENQPLITSVMQSPNEAHRSQYPRFRVLSAGTKNGEPFTTVLPDTDQLNNQSSAVLNDQMAETRNHEQGVQSTLLPDASSEHQASSMRHPAAELGLGNVSRPNVPQKVEDFNPDASTHLEGSHNPSIGAPLCPTKSYSTFITNPYLGLPIHSYHSTGRDAVGQALLDDPYSNVRVHSDELTRRDAFEQDPLDDQYSPLSSADSHFAIPIKRRKDSASATPPQRRNQNTANVTAPPPPDVERKDL</sequence>
<dbReference type="AlphaFoldDB" id="A0A7U2EW65"/>
<gene>
    <name evidence="2" type="ORF">JI435_155950</name>
</gene>
<protein>
    <submittedName>
        <fullName evidence="2">Uncharacterized protein</fullName>
    </submittedName>
</protein>
<feature type="region of interest" description="Disordered" evidence="1">
    <location>
        <begin position="368"/>
        <end position="431"/>
    </location>
</feature>
<dbReference type="EMBL" id="CP069026">
    <property type="protein sequence ID" value="QRC93906.1"/>
    <property type="molecule type" value="Genomic_DNA"/>
</dbReference>
<feature type="region of interest" description="Disordered" evidence="1">
    <location>
        <begin position="42"/>
        <end position="107"/>
    </location>
</feature>